<evidence type="ECO:0000313" key="4">
    <source>
        <dbReference type="Proteomes" id="UP000029641"/>
    </source>
</evidence>
<accession>A0A090VV46</accession>
<dbReference type="eggNOG" id="ENOG50346B6">
    <property type="taxonomic scope" value="Bacteria"/>
</dbReference>
<dbReference type="RefSeq" id="WP_042245973.1">
    <property type="nucleotide sequence ID" value="NZ_BBNR01000022.1"/>
</dbReference>
<dbReference type="EMBL" id="BBNR01000022">
    <property type="protein sequence ID" value="GAL68615.1"/>
    <property type="molecule type" value="Genomic_DNA"/>
</dbReference>
<sequence>MGHDISAIGNHNLNTSSIKELAEDIVSRIDINIEYYKQNTGNENEFVIDKIIKHKDFKTFRLFDDTCYKQKESIYPNFALEYEENNEFEYLIINKENYHNSIPYISRWWTFCRFFTEKYYEDESWLKTFINYRKEIKNHTVKLGGNKIYYLDDQSSVLEGVGQGSEWEMNWNDFEKFILEKTSHLMLDIPKFMEDKNYRSKFHKLDEYPLSFVDNFKDING</sequence>
<evidence type="ECO:0000313" key="1">
    <source>
        <dbReference type="EMBL" id="GAL68615.1"/>
    </source>
</evidence>
<proteinExistence type="predicted"/>
<dbReference type="AlphaFoldDB" id="A0A090VV46"/>
<organism evidence="1 4">
    <name type="scientific">Jejuia pallidilutea</name>
    <dbReference type="NCBI Taxonomy" id="504487"/>
    <lineage>
        <taxon>Bacteria</taxon>
        <taxon>Pseudomonadati</taxon>
        <taxon>Bacteroidota</taxon>
        <taxon>Flavobacteriia</taxon>
        <taxon>Flavobacteriales</taxon>
        <taxon>Flavobacteriaceae</taxon>
        <taxon>Jejuia</taxon>
    </lineage>
</organism>
<reference evidence="5" key="1">
    <citation type="journal article" date="2014" name="Genome Announc.">
        <title>Draft Genome Sequence of Marine Flavobacterium Jejuia pallidilutea Strain 11shimoA1 and Pigmentation Mutants.</title>
        <authorList>
            <person name="Takatani N."/>
            <person name="Nakanishi M."/>
            <person name="Meirelles P."/>
            <person name="Mino S."/>
            <person name="Suda W."/>
            <person name="Oshima K."/>
            <person name="Hattori M."/>
            <person name="Ohkuma M."/>
            <person name="Hosokawa M."/>
            <person name="Miyashita K."/>
            <person name="Thompson F.L."/>
            <person name="Niwa A."/>
            <person name="Sawabe T."/>
            <person name="Sawabe T."/>
        </authorList>
    </citation>
    <scope>NUCLEOTIDE SEQUENCE [LARGE SCALE GENOMIC DNA]</scope>
    <source>
        <strain evidence="5">JCM 19538</strain>
    </source>
</reference>
<keyword evidence="5" id="KW-1185">Reference proteome</keyword>
<dbReference type="OrthoDB" id="1347506at2"/>
<dbReference type="Proteomes" id="UP000029641">
    <property type="component" value="Unassembled WGS sequence"/>
</dbReference>
<evidence type="ECO:0000313" key="3">
    <source>
        <dbReference type="EMBL" id="GAL90201.1"/>
    </source>
</evidence>
<comment type="caution">
    <text evidence="1">The sequence shown here is derived from an EMBL/GenBank/DDBJ whole genome shotgun (WGS) entry which is preliminary data.</text>
</comment>
<name>A0A090VV46_9FLAO</name>
<dbReference type="STRING" id="504487.JCM19538_668"/>
<evidence type="ECO:0000313" key="5">
    <source>
        <dbReference type="Proteomes" id="UP000030184"/>
    </source>
</evidence>
<dbReference type="Proteomes" id="UP000030184">
    <property type="component" value="Unassembled WGS sequence"/>
</dbReference>
<protein>
    <submittedName>
        <fullName evidence="1">Uncharacterized protein</fullName>
    </submittedName>
</protein>
<dbReference type="Proteomes" id="UP000029646">
    <property type="component" value="Unassembled WGS sequence"/>
</dbReference>
<dbReference type="EMBL" id="BBNY01000070">
    <property type="protein sequence ID" value="GAL90201.1"/>
    <property type="molecule type" value="Genomic_DNA"/>
</dbReference>
<evidence type="ECO:0000313" key="2">
    <source>
        <dbReference type="EMBL" id="GAL72556.1"/>
    </source>
</evidence>
<gene>
    <name evidence="1" type="ORF">JCM19301_57</name>
    <name evidence="2" type="ORF">JCM19302_2278</name>
    <name evidence="3" type="ORF">JCM19538_668</name>
</gene>
<dbReference type="EMBL" id="BBNS01000026">
    <property type="protein sequence ID" value="GAL72556.1"/>
    <property type="molecule type" value="Genomic_DNA"/>
</dbReference>